<protein>
    <submittedName>
        <fullName evidence="1">Uncharacterized protein</fullName>
    </submittedName>
</protein>
<organism evidence="1 2">
    <name type="scientific">Phocaeicola vulgatus str. 3975 RP4</name>
    <dbReference type="NCBI Taxonomy" id="1339352"/>
    <lineage>
        <taxon>Bacteria</taxon>
        <taxon>Pseudomonadati</taxon>
        <taxon>Bacteroidota</taxon>
        <taxon>Bacteroidia</taxon>
        <taxon>Bacteroidales</taxon>
        <taxon>Bacteroidaceae</taxon>
        <taxon>Phocaeicola</taxon>
    </lineage>
</organism>
<evidence type="ECO:0000313" key="1">
    <source>
        <dbReference type="EMBL" id="KDS45421.1"/>
    </source>
</evidence>
<gene>
    <name evidence="1" type="ORF">M099_3830</name>
</gene>
<accession>A0A069S4N1</accession>
<proteinExistence type="predicted"/>
<dbReference type="AlphaFoldDB" id="A0A069S4N1"/>
<dbReference type="Proteomes" id="UP000027661">
    <property type="component" value="Unassembled WGS sequence"/>
</dbReference>
<name>A0A069S4N1_PHOVU</name>
<evidence type="ECO:0000313" key="2">
    <source>
        <dbReference type="Proteomes" id="UP000027661"/>
    </source>
</evidence>
<dbReference type="EMBL" id="JNHM01000143">
    <property type="protein sequence ID" value="KDS45421.1"/>
    <property type="molecule type" value="Genomic_DNA"/>
</dbReference>
<reference evidence="1 2" key="1">
    <citation type="submission" date="2014-04" db="EMBL/GenBank/DDBJ databases">
        <authorList>
            <person name="Sears C."/>
            <person name="Carroll K."/>
            <person name="Sack B.R."/>
            <person name="Qadri F."/>
            <person name="Myers L.L."/>
            <person name="Chung G.-T."/>
            <person name="Escheverria P."/>
            <person name="Fraser C.M."/>
            <person name="Sadzewicz L."/>
            <person name="Shefchek K.A."/>
            <person name="Tallon L."/>
            <person name="Das S.P."/>
            <person name="Daugherty S."/>
            <person name="Mongodin E.F."/>
        </authorList>
    </citation>
    <scope>NUCLEOTIDE SEQUENCE [LARGE SCALE GENOMIC DNA]</scope>
    <source>
        <strain evidence="1 2">3975 RP4</strain>
    </source>
</reference>
<comment type="caution">
    <text evidence="1">The sequence shown here is derived from an EMBL/GenBank/DDBJ whole genome shotgun (WGS) entry which is preliminary data.</text>
</comment>
<dbReference type="PATRIC" id="fig|1339352.3.peg.3593"/>
<sequence>MAGSNSKTFNEEKLSHPLKKEIFPLKEFISFITFVLVF</sequence>